<organism evidence="1 2">
    <name type="scientific">Rhabditophanes sp. KR3021</name>
    <dbReference type="NCBI Taxonomy" id="114890"/>
    <lineage>
        <taxon>Eukaryota</taxon>
        <taxon>Metazoa</taxon>
        <taxon>Ecdysozoa</taxon>
        <taxon>Nematoda</taxon>
        <taxon>Chromadorea</taxon>
        <taxon>Rhabditida</taxon>
        <taxon>Tylenchina</taxon>
        <taxon>Panagrolaimomorpha</taxon>
        <taxon>Strongyloidoidea</taxon>
        <taxon>Alloionematidae</taxon>
        <taxon>Rhabditophanes</taxon>
    </lineage>
</organism>
<reference evidence="2" key="1">
    <citation type="submission" date="2016-11" db="UniProtKB">
        <authorList>
            <consortium name="WormBaseParasite"/>
        </authorList>
    </citation>
    <scope>IDENTIFICATION</scope>
    <source>
        <strain evidence="2">KR3021</strain>
    </source>
</reference>
<dbReference type="Proteomes" id="UP000095286">
    <property type="component" value="Unplaced"/>
</dbReference>
<accession>A0AC35UC67</accession>
<sequence>MISDIYHSNNNYIYNLKQIISINDKFVFVVGSSISILLFYICHTIKAKEFKQYKRVIFLFVITDLFFNTIQIINQQVYEQSNSYVFFIIHGSSSYLNKKMMAMSVILESFLCIVELTNNLVVLVYRYLLIYNGQPLKYLAMLNPTSITSYSVLVFSGFTILVIFIGIVFTFIKIKEKLRTSSNVMSEKTKTLQSQLTLVMTVHAIIPLVLTELPLTFLIMSALFNIHTNGYGFGHINFMIVVWPNIFNPHKSSKQIGKLEIPKLYRFSEKLGDIVFVLGDLASNKIETEVLSFEMSAAKNEYLCYWWKNRFIFK</sequence>
<evidence type="ECO:0000313" key="1">
    <source>
        <dbReference type="Proteomes" id="UP000095286"/>
    </source>
</evidence>
<protein>
    <submittedName>
        <fullName evidence="2">G protein-coupled receptor</fullName>
    </submittedName>
</protein>
<evidence type="ECO:0000313" key="2">
    <source>
        <dbReference type="WBParaSite" id="RSKR_0000985064.1"/>
    </source>
</evidence>
<dbReference type="WBParaSite" id="RSKR_0000985064.1">
    <property type="protein sequence ID" value="RSKR_0000985064.1"/>
    <property type="gene ID" value="RSKR_0000985064"/>
</dbReference>
<name>A0AC35UC67_9BILA</name>
<proteinExistence type="predicted"/>